<name>A0A8H7GNA9_9ASCO</name>
<feature type="transmembrane region" description="Helical" evidence="2">
    <location>
        <begin position="43"/>
        <end position="68"/>
    </location>
</feature>
<keyword evidence="2" id="KW-0812">Transmembrane</keyword>
<dbReference type="AlphaFoldDB" id="A0A8H7GNA9"/>
<proteinExistence type="predicted"/>
<keyword evidence="2" id="KW-0472">Membrane</keyword>
<dbReference type="Proteomes" id="UP000649328">
    <property type="component" value="Unassembled WGS sequence"/>
</dbReference>
<sequence length="80" mass="8750">MSSEVVGPHNSKDMNGELKPQSILEPSGNPPYYESKERNRYRVGIWVAGGVVLGSLFVAGIVCLIVFLPRASAPPRFEPH</sequence>
<keyword evidence="4" id="KW-1185">Reference proteome</keyword>
<gene>
    <name evidence="3" type="ORF">HF325_005232</name>
</gene>
<protein>
    <submittedName>
        <fullName evidence="3">Uncharacterized protein</fullName>
    </submittedName>
</protein>
<evidence type="ECO:0000313" key="4">
    <source>
        <dbReference type="Proteomes" id="UP000649328"/>
    </source>
</evidence>
<accession>A0A8H7GNA9</accession>
<evidence type="ECO:0000256" key="2">
    <source>
        <dbReference type="SAM" id="Phobius"/>
    </source>
</evidence>
<dbReference type="EMBL" id="JACBPP010000007">
    <property type="protein sequence ID" value="KAF8000303.1"/>
    <property type="molecule type" value="Genomic_DNA"/>
</dbReference>
<reference evidence="3" key="1">
    <citation type="submission" date="2020-10" db="EMBL/GenBank/DDBJ databases">
        <title>The Whole-Genome Sequence of Metschnikowia persimmonesis, a Novel Endophytic Yeast Species Isolated from Medicinal Plant Diospyros kaki Thumb.</title>
        <authorList>
            <person name="Rahmat E."/>
            <person name="Kang Y."/>
        </authorList>
    </citation>
    <scope>NUCLEOTIDE SEQUENCE</scope>
    <source>
        <strain evidence="3">KIOM G15050</strain>
    </source>
</reference>
<keyword evidence="2" id="KW-1133">Transmembrane helix</keyword>
<organism evidence="3 4">
    <name type="scientific">Metschnikowia pulcherrima</name>
    <dbReference type="NCBI Taxonomy" id="27326"/>
    <lineage>
        <taxon>Eukaryota</taxon>
        <taxon>Fungi</taxon>
        <taxon>Dikarya</taxon>
        <taxon>Ascomycota</taxon>
        <taxon>Saccharomycotina</taxon>
        <taxon>Pichiomycetes</taxon>
        <taxon>Metschnikowiaceae</taxon>
        <taxon>Metschnikowia</taxon>
    </lineage>
</organism>
<evidence type="ECO:0000313" key="3">
    <source>
        <dbReference type="EMBL" id="KAF8000303.1"/>
    </source>
</evidence>
<evidence type="ECO:0000256" key="1">
    <source>
        <dbReference type="SAM" id="MobiDB-lite"/>
    </source>
</evidence>
<comment type="caution">
    <text evidence="3">The sequence shown here is derived from an EMBL/GenBank/DDBJ whole genome shotgun (WGS) entry which is preliminary data.</text>
</comment>
<feature type="region of interest" description="Disordered" evidence="1">
    <location>
        <begin position="1"/>
        <end position="31"/>
    </location>
</feature>